<evidence type="ECO:0000256" key="4">
    <source>
        <dbReference type="ARBA" id="ARBA00023136"/>
    </source>
</evidence>
<dbReference type="InterPro" id="IPR003599">
    <property type="entry name" value="Ig_sub"/>
</dbReference>
<evidence type="ECO:0000313" key="9">
    <source>
        <dbReference type="EMBL" id="UYV83121.1"/>
    </source>
</evidence>
<dbReference type="SMART" id="SM00409">
    <property type="entry name" value="IG"/>
    <property type="match status" value="4"/>
</dbReference>
<dbReference type="Pfam" id="PF13895">
    <property type="entry name" value="Ig_2"/>
    <property type="match status" value="1"/>
</dbReference>
<dbReference type="InterPro" id="IPR051275">
    <property type="entry name" value="Cell_adhesion_signaling"/>
</dbReference>
<dbReference type="PANTHER" id="PTHR11640:SF136">
    <property type="entry name" value="NEPHRIN"/>
    <property type="match status" value="1"/>
</dbReference>
<keyword evidence="10" id="KW-1185">Reference proteome</keyword>
<evidence type="ECO:0000256" key="6">
    <source>
        <dbReference type="ARBA" id="ARBA00023180"/>
    </source>
</evidence>
<dbReference type="PROSITE" id="PS50835">
    <property type="entry name" value="IG_LIKE"/>
    <property type="match status" value="6"/>
</dbReference>
<feature type="domain" description="Ig-like" evidence="8">
    <location>
        <begin position="232"/>
        <end position="311"/>
    </location>
</feature>
<evidence type="ECO:0000256" key="2">
    <source>
        <dbReference type="ARBA" id="ARBA00022692"/>
    </source>
</evidence>
<dbReference type="Proteomes" id="UP001235939">
    <property type="component" value="Chromosome 22"/>
</dbReference>
<reference evidence="9 10" key="1">
    <citation type="submission" date="2022-03" db="EMBL/GenBank/DDBJ databases">
        <title>A chromosomal length assembly of Cordylochernes scorpioides.</title>
        <authorList>
            <person name="Zeh D."/>
            <person name="Zeh J."/>
        </authorList>
    </citation>
    <scope>NUCLEOTIDE SEQUENCE [LARGE SCALE GENOMIC DNA]</scope>
    <source>
        <strain evidence="9">IN4F17</strain>
        <tissue evidence="9">Whole Body</tissue>
    </source>
</reference>
<keyword evidence="3" id="KW-1133">Transmembrane helix</keyword>
<keyword evidence="6" id="KW-0325">Glycoprotein</keyword>
<feature type="domain" description="Ig-like" evidence="8">
    <location>
        <begin position="131"/>
        <end position="225"/>
    </location>
</feature>
<dbReference type="InterPro" id="IPR013783">
    <property type="entry name" value="Ig-like_fold"/>
</dbReference>
<keyword evidence="5" id="KW-1015">Disulfide bond</keyword>
<feature type="domain" description="Ig-like" evidence="8">
    <location>
        <begin position="13"/>
        <end position="126"/>
    </location>
</feature>
<evidence type="ECO:0000259" key="8">
    <source>
        <dbReference type="PROSITE" id="PS50835"/>
    </source>
</evidence>
<dbReference type="InterPro" id="IPR003598">
    <property type="entry name" value="Ig_sub2"/>
</dbReference>
<feature type="domain" description="Ig-like" evidence="8">
    <location>
        <begin position="475"/>
        <end position="578"/>
    </location>
</feature>
<organism evidence="9 10">
    <name type="scientific">Cordylochernes scorpioides</name>
    <dbReference type="NCBI Taxonomy" id="51811"/>
    <lineage>
        <taxon>Eukaryota</taxon>
        <taxon>Metazoa</taxon>
        <taxon>Ecdysozoa</taxon>
        <taxon>Arthropoda</taxon>
        <taxon>Chelicerata</taxon>
        <taxon>Arachnida</taxon>
        <taxon>Pseudoscorpiones</taxon>
        <taxon>Cheliferoidea</taxon>
        <taxon>Chernetidae</taxon>
        <taxon>Cordylochernes</taxon>
    </lineage>
</organism>
<dbReference type="Gene3D" id="2.60.40.10">
    <property type="entry name" value="Immunoglobulins"/>
    <property type="match status" value="6"/>
</dbReference>
<feature type="non-terminal residue" evidence="9">
    <location>
        <position position="1"/>
    </location>
</feature>
<dbReference type="PANTHER" id="PTHR11640">
    <property type="entry name" value="NEPHRIN"/>
    <property type="match status" value="1"/>
</dbReference>
<name>A0ABY6LPT8_9ARAC</name>
<gene>
    <name evidence="9" type="ORF">LAZ67_22002294</name>
</gene>
<evidence type="ECO:0000256" key="3">
    <source>
        <dbReference type="ARBA" id="ARBA00022989"/>
    </source>
</evidence>
<evidence type="ECO:0000256" key="1">
    <source>
        <dbReference type="ARBA" id="ARBA00004479"/>
    </source>
</evidence>
<dbReference type="SUPFAM" id="SSF48726">
    <property type="entry name" value="Immunoglobulin"/>
    <property type="match status" value="6"/>
</dbReference>
<evidence type="ECO:0000313" key="10">
    <source>
        <dbReference type="Proteomes" id="UP001235939"/>
    </source>
</evidence>
<evidence type="ECO:0000256" key="7">
    <source>
        <dbReference type="ARBA" id="ARBA00023319"/>
    </source>
</evidence>
<comment type="subcellular location">
    <subcellularLocation>
        <location evidence="1">Membrane</location>
        <topology evidence="1">Single-pass type I membrane protein</topology>
    </subcellularLocation>
</comment>
<accession>A0ABY6LPT8</accession>
<dbReference type="SMART" id="SM00408">
    <property type="entry name" value="IGc2"/>
    <property type="match status" value="5"/>
</dbReference>
<keyword evidence="7" id="KW-0393">Immunoglobulin domain</keyword>
<dbReference type="InterPro" id="IPR007110">
    <property type="entry name" value="Ig-like_dom"/>
</dbReference>
<dbReference type="InterPro" id="IPR013106">
    <property type="entry name" value="Ig_V-set"/>
</dbReference>
<sequence length="586" mass="62781">MLACHAGGPGWSPVAAAQFFLVKPRNVTVVEGHTVVLPCHVGNQAGRVQWSKDGFVLGEFLTLVTSLARFERDIPGYPRYSMLGNQAEGIHNLQIDEATIEDDGDYQCQVGPTLTEKAIRANATLTVLVPPRSIQFEGRANGSLVEVHQRESVRLACVVEGSKPAPQLRWYRNNVEIRPDSAKLRVEETEERRQTAEDYVQASGSACYVSNANTPPRARDQLYGCVDPPGAPEIEGYQEGETLRAGDDVALTCTARGGNPPAELNWYRGSERLASRDGVLEFTVAPGDNGAVLRCEARNSVTPRPMAASVKLAVHFAPARVTVTGPREAKEGQSVTLSCATAPSNPPAEVSWVGDGRPLPSTSSSTSPHPAGGLCHHLQRHCHCRTSDPPSEPSILGYQAGTPVRAGAVHRMTCVTRGGNPLPTVRWFRGEREVPGTSTTTNDNVVSTELELVARESDNGAEFRCEASNTASAVPKSVSVRLTVHSVSLKVQPKVIKAGQKAVLVCESGGSNPEAVLSWWRDGFLLSPDHLDISTFDTPFGGRGQRATLSLNVSAADDGRSFTCQAANPALDVEAAVHEVATLRVL</sequence>
<dbReference type="InterPro" id="IPR036179">
    <property type="entry name" value="Ig-like_dom_sf"/>
</dbReference>
<protein>
    <submittedName>
        <fullName evidence="9">NPHS1</fullName>
    </submittedName>
</protein>
<dbReference type="EMBL" id="CP092884">
    <property type="protein sequence ID" value="UYV83121.1"/>
    <property type="molecule type" value="Genomic_DNA"/>
</dbReference>
<evidence type="ECO:0000256" key="5">
    <source>
        <dbReference type="ARBA" id="ARBA00023157"/>
    </source>
</evidence>
<proteinExistence type="predicted"/>
<keyword evidence="4" id="KW-0472">Membrane</keyword>
<dbReference type="Pfam" id="PF08205">
    <property type="entry name" value="C2-set_2"/>
    <property type="match status" value="4"/>
</dbReference>
<feature type="domain" description="Ig-like" evidence="8">
    <location>
        <begin position="393"/>
        <end position="469"/>
    </location>
</feature>
<keyword evidence="2" id="KW-0812">Transmembrane</keyword>
<dbReference type="InterPro" id="IPR013162">
    <property type="entry name" value="CD80_C2-set"/>
</dbReference>
<dbReference type="Pfam" id="PF07686">
    <property type="entry name" value="V-set"/>
    <property type="match status" value="1"/>
</dbReference>
<feature type="domain" description="Ig-like" evidence="8">
    <location>
        <begin position="318"/>
        <end position="356"/>
    </location>
</feature>